<dbReference type="Proteomes" id="UP000277007">
    <property type="component" value="Unassembled WGS sequence"/>
</dbReference>
<evidence type="ECO:0000256" key="1">
    <source>
        <dbReference type="SAM" id="SignalP"/>
    </source>
</evidence>
<evidence type="ECO:0000313" key="2">
    <source>
        <dbReference type="EMBL" id="RTR16007.1"/>
    </source>
</evidence>
<keyword evidence="3" id="KW-1185">Reference proteome</keyword>
<dbReference type="Gene3D" id="3.40.190.10">
    <property type="entry name" value="Periplasmic binding protein-like II"/>
    <property type="match status" value="2"/>
</dbReference>
<sequence>MFGEETMAVRAIALCLVAMFLSANALAQTVVRYNAPESNRDPRHEYPLAVLELALKKTEATDGPFRLQAVETNAPGPRLIDILEAGDTFDLLVASTSKERSDRLLAVNFPLDKGLLGYRVFLIRKEDAPLFAAVKTLDDLMKLSVGQVFSWADTQILAEAGFNVQRTTGYANSFSMLQAGRFAGFPRGANEAYAELESNGGEASGIMVEPTVALYYPLTRYFYVNKKNTVLADRLMRGLKAAQADGSFDALFNSHPQIKSVLDQVHFEKRKIFRIKNPILPDGVPLDNPALWFTPASAS</sequence>
<gene>
    <name evidence="2" type="ORF">EJ903_21585</name>
</gene>
<comment type="caution">
    <text evidence="2">The sequence shown here is derived from an EMBL/GenBank/DDBJ whole genome shotgun (WGS) entry which is preliminary data.</text>
</comment>
<dbReference type="AlphaFoldDB" id="A0A3S0K135"/>
<keyword evidence="1" id="KW-0732">Signal</keyword>
<dbReference type="EMBL" id="RXMA01000028">
    <property type="protein sequence ID" value="RTR16007.1"/>
    <property type="molecule type" value="Genomic_DNA"/>
</dbReference>
<dbReference type="SUPFAM" id="SSF53850">
    <property type="entry name" value="Periplasmic binding protein-like II"/>
    <property type="match status" value="1"/>
</dbReference>
<feature type="chain" id="PRO_5018693629" evidence="1">
    <location>
        <begin position="28"/>
        <end position="299"/>
    </location>
</feature>
<name>A0A3S0K135_9PROT</name>
<organism evidence="2 3">
    <name type="scientific">Azospirillum griseum</name>
    <dbReference type="NCBI Taxonomy" id="2496639"/>
    <lineage>
        <taxon>Bacteria</taxon>
        <taxon>Pseudomonadati</taxon>
        <taxon>Pseudomonadota</taxon>
        <taxon>Alphaproteobacteria</taxon>
        <taxon>Rhodospirillales</taxon>
        <taxon>Azospirillaceae</taxon>
        <taxon>Azospirillum</taxon>
    </lineage>
</organism>
<evidence type="ECO:0000313" key="3">
    <source>
        <dbReference type="Proteomes" id="UP000277007"/>
    </source>
</evidence>
<proteinExistence type="predicted"/>
<accession>A0A3S0K135</accession>
<protein>
    <submittedName>
        <fullName evidence="2">Transporter substrate-binding domain-containing protein</fullName>
    </submittedName>
</protein>
<reference evidence="2 3" key="1">
    <citation type="submission" date="2018-12" db="EMBL/GenBank/DDBJ databases">
        <authorList>
            <person name="Yang Y."/>
        </authorList>
    </citation>
    <scope>NUCLEOTIDE SEQUENCE [LARGE SCALE GENOMIC DNA]</scope>
    <source>
        <strain evidence="2 3">L-25-5w-1</strain>
    </source>
</reference>
<feature type="signal peptide" evidence="1">
    <location>
        <begin position="1"/>
        <end position="27"/>
    </location>
</feature>